<keyword evidence="1" id="KW-0472">Membrane</keyword>
<proteinExistence type="predicted"/>
<accession>A0AAQ3KN00</accession>
<feature type="transmembrane region" description="Helical" evidence="1">
    <location>
        <begin position="172"/>
        <end position="192"/>
    </location>
</feature>
<dbReference type="PANTHER" id="PTHR31509">
    <property type="entry name" value="BPS1-LIKE PROTEIN"/>
    <property type="match status" value="1"/>
</dbReference>
<gene>
    <name evidence="2" type="ORF">Cni_G20611</name>
</gene>
<keyword evidence="3" id="KW-1185">Reference proteome</keyword>
<dbReference type="Proteomes" id="UP001327560">
    <property type="component" value="Chromosome 6"/>
</dbReference>
<protein>
    <submittedName>
        <fullName evidence="2">Uncharacterized protein</fullName>
    </submittedName>
</protein>
<reference evidence="2 3" key="1">
    <citation type="submission" date="2023-10" db="EMBL/GenBank/DDBJ databases">
        <title>Chromosome-scale genome assembly provides insights into flower coloration mechanisms of Canna indica.</title>
        <authorList>
            <person name="Li C."/>
        </authorList>
    </citation>
    <scope>NUCLEOTIDE SEQUENCE [LARGE SCALE GENOMIC DNA]</scope>
    <source>
        <tissue evidence="2">Flower</tissue>
    </source>
</reference>
<keyword evidence="1" id="KW-0812">Transmembrane</keyword>
<evidence type="ECO:0000313" key="2">
    <source>
        <dbReference type="EMBL" id="WOL11847.1"/>
    </source>
</evidence>
<sequence>MKPSSSSVNGFYAFLSHGLDDLEHSLESNTFLSLQFLQKTMALLLSVHANLTQLVQKLHLPPGETWLDEYMDESARLWEACHVLKAGISSLENYCAAGARMIAALDESHRHNVQLNQQTMMAVSACRRAAAGLEEENRVLVETRIIEPGSLRFGDKLPAESRLNGFNGFRGMLFAIRNVSSFLLAILLWGLVHRWANSGADRPFGTIEYGSVSSGSGYMASVSRLQQRVEGEIERAGAGRAPGIMLHEFRRVREGLEELERSSGGGCENNIHDKVESLRVRFGVLRGGTENLCRQLDDFFDEIVEGRKKLLDICSHG</sequence>
<dbReference type="EMBL" id="CP136895">
    <property type="protein sequence ID" value="WOL11847.1"/>
    <property type="molecule type" value="Genomic_DNA"/>
</dbReference>
<keyword evidence="1" id="KW-1133">Transmembrane helix</keyword>
<evidence type="ECO:0000313" key="3">
    <source>
        <dbReference type="Proteomes" id="UP001327560"/>
    </source>
</evidence>
<evidence type="ECO:0000256" key="1">
    <source>
        <dbReference type="SAM" id="Phobius"/>
    </source>
</evidence>
<dbReference type="AlphaFoldDB" id="A0AAQ3KN00"/>
<organism evidence="2 3">
    <name type="scientific">Canna indica</name>
    <name type="common">Indian-shot</name>
    <dbReference type="NCBI Taxonomy" id="4628"/>
    <lineage>
        <taxon>Eukaryota</taxon>
        <taxon>Viridiplantae</taxon>
        <taxon>Streptophyta</taxon>
        <taxon>Embryophyta</taxon>
        <taxon>Tracheophyta</taxon>
        <taxon>Spermatophyta</taxon>
        <taxon>Magnoliopsida</taxon>
        <taxon>Liliopsida</taxon>
        <taxon>Zingiberales</taxon>
        <taxon>Cannaceae</taxon>
        <taxon>Canna</taxon>
    </lineage>
</organism>
<name>A0AAQ3KN00_9LILI</name>